<organism evidence="2 3">
    <name type="scientific">Streptomyces durocortorensis</name>
    <dbReference type="NCBI Taxonomy" id="2811104"/>
    <lineage>
        <taxon>Bacteria</taxon>
        <taxon>Bacillati</taxon>
        <taxon>Actinomycetota</taxon>
        <taxon>Actinomycetes</taxon>
        <taxon>Kitasatosporales</taxon>
        <taxon>Streptomycetaceae</taxon>
        <taxon>Streptomyces</taxon>
    </lineage>
</organism>
<comment type="similarity">
    <text evidence="1">Belongs to the WXG100 family.</text>
</comment>
<dbReference type="RefSeq" id="WP_205084368.1">
    <property type="nucleotide sequence ID" value="NZ_JAFEUF010000105.1"/>
</dbReference>
<dbReference type="EMBL" id="JAFEUF010000105">
    <property type="protein sequence ID" value="MBM7056113.1"/>
    <property type="molecule type" value="Genomic_DNA"/>
</dbReference>
<keyword evidence="3" id="KW-1185">Reference proteome</keyword>
<dbReference type="InterPro" id="IPR010310">
    <property type="entry name" value="T7SS_ESAT-6-like"/>
</dbReference>
<dbReference type="Pfam" id="PF06013">
    <property type="entry name" value="WXG100"/>
    <property type="match status" value="1"/>
</dbReference>
<reference evidence="2 3" key="1">
    <citation type="submission" date="2021-02" db="EMBL/GenBank/DDBJ databases">
        <title>Genome Streptomyces sp. RHZ10.</title>
        <authorList>
            <person name="Besaury L."/>
        </authorList>
    </citation>
    <scope>NUCLEOTIDE SEQUENCE [LARGE SCALE GENOMIC DNA]</scope>
    <source>
        <strain evidence="2 3">RHZ10</strain>
    </source>
</reference>
<evidence type="ECO:0000313" key="2">
    <source>
        <dbReference type="EMBL" id="MBM7056113.1"/>
    </source>
</evidence>
<proteinExistence type="inferred from homology"/>
<dbReference type="NCBIfam" id="TIGR03930">
    <property type="entry name" value="WXG100_ESAT6"/>
    <property type="match status" value="1"/>
</dbReference>
<sequence length="102" mass="11481">MAGDPSNTKVSYSSVQEMANRIRQVSKNITHDLNEMDAALKVVTGTWDGEAHAEYVNLQGKYKKRADDMHQRLEGVAKIIENGKDSYRSTDVKSSRLFTEAF</sequence>
<dbReference type="InterPro" id="IPR036689">
    <property type="entry name" value="ESAT-6-like_sf"/>
</dbReference>
<dbReference type="Proteomes" id="UP000712045">
    <property type="component" value="Unassembled WGS sequence"/>
</dbReference>
<protein>
    <recommendedName>
        <fullName evidence="1">ESAT-6-like protein</fullName>
    </recommendedName>
</protein>
<comment type="caution">
    <text evidence="2">The sequence shown here is derived from an EMBL/GenBank/DDBJ whole genome shotgun (WGS) entry which is preliminary data.</text>
</comment>
<evidence type="ECO:0000256" key="1">
    <source>
        <dbReference type="RuleBase" id="RU362001"/>
    </source>
</evidence>
<evidence type="ECO:0000313" key="3">
    <source>
        <dbReference type="Proteomes" id="UP000712045"/>
    </source>
</evidence>
<dbReference type="Gene3D" id="1.10.287.1060">
    <property type="entry name" value="ESAT-6-like"/>
    <property type="match status" value="1"/>
</dbReference>
<gene>
    <name evidence="2" type="ORF">JS521_20135</name>
</gene>
<dbReference type="SUPFAM" id="SSF140453">
    <property type="entry name" value="EsxAB dimer-like"/>
    <property type="match status" value="1"/>
</dbReference>
<name>A0ABS2I0I6_9ACTN</name>
<accession>A0ABS2I0I6</accession>